<keyword evidence="2" id="KW-1185">Reference proteome</keyword>
<protein>
    <submittedName>
        <fullName evidence="1">Uncharacterized protein</fullName>
    </submittedName>
</protein>
<name>A0A5C6DM56_9BACT</name>
<dbReference type="EMBL" id="SJPV01000004">
    <property type="protein sequence ID" value="TWU38433.1"/>
    <property type="molecule type" value="Genomic_DNA"/>
</dbReference>
<sequence length="61" mass="6768">MRRRSCCSAGAATDLERNGVLFDRGDRGVVSYFPLTGKVFSDPAAELEPRHHCGFVENRLV</sequence>
<reference evidence="1 2" key="1">
    <citation type="submission" date="2019-02" db="EMBL/GenBank/DDBJ databases">
        <title>Deep-cultivation of Planctomycetes and their phenomic and genomic characterization uncovers novel biology.</title>
        <authorList>
            <person name="Wiegand S."/>
            <person name="Jogler M."/>
            <person name="Boedeker C."/>
            <person name="Pinto D."/>
            <person name="Vollmers J."/>
            <person name="Rivas-Marin E."/>
            <person name="Kohn T."/>
            <person name="Peeters S.H."/>
            <person name="Heuer A."/>
            <person name="Rast P."/>
            <person name="Oberbeckmann S."/>
            <person name="Bunk B."/>
            <person name="Jeske O."/>
            <person name="Meyerdierks A."/>
            <person name="Storesund J.E."/>
            <person name="Kallscheuer N."/>
            <person name="Luecker S."/>
            <person name="Lage O.M."/>
            <person name="Pohl T."/>
            <person name="Merkel B.J."/>
            <person name="Hornburger P."/>
            <person name="Mueller R.-W."/>
            <person name="Bruemmer F."/>
            <person name="Labrenz M."/>
            <person name="Spormann A.M."/>
            <person name="Op Den Camp H."/>
            <person name="Overmann J."/>
            <person name="Amann R."/>
            <person name="Jetten M.S.M."/>
            <person name="Mascher T."/>
            <person name="Medema M.H."/>
            <person name="Devos D.P."/>
            <person name="Kaster A.-K."/>
            <person name="Ovreas L."/>
            <person name="Rohde M."/>
            <person name="Galperin M.Y."/>
            <person name="Jogler C."/>
        </authorList>
    </citation>
    <scope>NUCLEOTIDE SEQUENCE [LARGE SCALE GENOMIC DNA]</scope>
    <source>
        <strain evidence="1 2">Poly41</strain>
    </source>
</reference>
<comment type="caution">
    <text evidence="1">The sequence shown here is derived from an EMBL/GenBank/DDBJ whole genome shotgun (WGS) entry which is preliminary data.</text>
</comment>
<organism evidence="1 2">
    <name type="scientific">Novipirellula artificiosorum</name>
    <dbReference type="NCBI Taxonomy" id="2528016"/>
    <lineage>
        <taxon>Bacteria</taxon>
        <taxon>Pseudomonadati</taxon>
        <taxon>Planctomycetota</taxon>
        <taxon>Planctomycetia</taxon>
        <taxon>Pirellulales</taxon>
        <taxon>Pirellulaceae</taxon>
        <taxon>Novipirellula</taxon>
    </lineage>
</organism>
<dbReference type="Proteomes" id="UP000319143">
    <property type="component" value="Unassembled WGS sequence"/>
</dbReference>
<gene>
    <name evidence="1" type="ORF">Poly41_29090</name>
</gene>
<evidence type="ECO:0000313" key="1">
    <source>
        <dbReference type="EMBL" id="TWU38433.1"/>
    </source>
</evidence>
<dbReference type="AlphaFoldDB" id="A0A5C6DM56"/>
<accession>A0A5C6DM56</accession>
<proteinExistence type="predicted"/>
<evidence type="ECO:0000313" key="2">
    <source>
        <dbReference type="Proteomes" id="UP000319143"/>
    </source>
</evidence>